<keyword evidence="1" id="KW-0472">Membrane</keyword>
<evidence type="ECO:0000313" key="3">
    <source>
        <dbReference type="Proteomes" id="UP000051589"/>
    </source>
</evidence>
<dbReference type="OrthoDB" id="2288984at2"/>
<evidence type="ECO:0000256" key="1">
    <source>
        <dbReference type="SAM" id="Phobius"/>
    </source>
</evidence>
<accession>A0A0R2DD48</accession>
<organism evidence="2 3">
    <name type="scientific">Levilactobacillus senmaizukei DSM 21775 = NBRC 103853</name>
    <dbReference type="NCBI Taxonomy" id="1423803"/>
    <lineage>
        <taxon>Bacteria</taxon>
        <taxon>Bacillati</taxon>
        <taxon>Bacillota</taxon>
        <taxon>Bacilli</taxon>
        <taxon>Lactobacillales</taxon>
        <taxon>Lactobacillaceae</taxon>
        <taxon>Levilactobacillus</taxon>
    </lineage>
</organism>
<dbReference type="PATRIC" id="fig|1423803.3.peg.512"/>
<protein>
    <submittedName>
        <fullName evidence="2">Uncharacterized protein</fullName>
    </submittedName>
</protein>
<dbReference type="RefSeq" id="WP_061776755.1">
    <property type="nucleotide sequence ID" value="NZ_AYZH01000014.1"/>
</dbReference>
<comment type="caution">
    <text evidence="2">The sequence shown here is derived from an EMBL/GenBank/DDBJ whole genome shotgun (WGS) entry which is preliminary data.</text>
</comment>
<keyword evidence="3" id="KW-1185">Reference proteome</keyword>
<keyword evidence="1" id="KW-1133">Transmembrane helix</keyword>
<dbReference type="Proteomes" id="UP000051589">
    <property type="component" value="Unassembled WGS sequence"/>
</dbReference>
<proteinExistence type="predicted"/>
<dbReference type="EMBL" id="AYZH01000014">
    <property type="protein sequence ID" value="KRN01809.1"/>
    <property type="molecule type" value="Genomic_DNA"/>
</dbReference>
<feature type="transmembrane region" description="Helical" evidence="1">
    <location>
        <begin position="6"/>
        <end position="26"/>
    </location>
</feature>
<keyword evidence="1" id="KW-0812">Transmembrane</keyword>
<gene>
    <name evidence="2" type="ORF">FD13_GL000516</name>
</gene>
<evidence type="ECO:0000313" key="2">
    <source>
        <dbReference type="EMBL" id="KRN01809.1"/>
    </source>
</evidence>
<sequence length="133" mass="15305">MHMTFAYWRHQVVIGLFWVAMLSLLGHLDYGRWVLVTGFTMADGYFILSWLAFPFAKWAVLVDGRQVQAPTIRRRRKAVAPSGLNEQMLRPKRVQAAAKTPLKWYWRGVVDLGLVFLGPLVLGGYLTYSLRHN</sequence>
<feature type="transmembrane region" description="Helical" evidence="1">
    <location>
        <begin position="104"/>
        <end position="128"/>
    </location>
</feature>
<reference evidence="2 3" key="1">
    <citation type="journal article" date="2015" name="Genome Announc.">
        <title>Expanding the biotechnology potential of lactobacilli through comparative genomics of 213 strains and associated genera.</title>
        <authorList>
            <person name="Sun Z."/>
            <person name="Harris H.M."/>
            <person name="McCann A."/>
            <person name="Guo C."/>
            <person name="Argimon S."/>
            <person name="Zhang W."/>
            <person name="Yang X."/>
            <person name="Jeffery I.B."/>
            <person name="Cooney J.C."/>
            <person name="Kagawa T.F."/>
            <person name="Liu W."/>
            <person name="Song Y."/>
            <person name="Salvetti E."/>
            <person name="Wrobel A."/>
            <person name="Rasinkangas P."/>
            <person name="Parkhill J."/>
            <person name="Rea M.C."/>
            <person name="O'Sullivan O."/>
            <person name="Ritari J."/>
            <person name="Douillard F.P."/>
            <person name="Paul Ross R."/>
            <person name="Yang R."/>
            <person name="Briner A.E."/>
            <person name="Felis G.E."/>
            <person name="de Vos W.M."/>
            <person name="Barrangou R."/>
            <person name="Klaenhammer T.R."/>
            <person name="Caufield P.W."/>
            <person name="Cui Y."/>
            <person name="Zhang H."/>
            <person name="O'Toole P.W."/>
        </authorList>
    </citation>
    <scope>NUCLEOTIDE SEQUENCE [LARGE SCALE GENOMIC DNA]</scope>
    <source>
        <strain evidence="2 3">DSM 21775</strain>
    </source>
</reference>
<dbReference type="AlphaFoldDB" id="A0A0R2DD48"/>
<feature type="transmembrane region" description="Helical" evidence="1">
    <location>
        <begin position="33"/>
        <end position="53"/>
    </location>
</feature>
<name>A0A0R2DD48_9LACO</name>